<organism evidence="10 11">
    <name type="scientific">Phyllotreta striolata</name>
    <name type="common">Striped flea beetle</name>
    <name type="synonym">Crioceris striolata</name>
    <dbReference type="NCBI Taxonomy" id="444603"/>
    <lineage>
        <taxon>Eukaryota</taxon>
        <taxon>Metazoa</taxon>
        <taxon>Ecdysozoa</taxon>
        <taxon>Arthropoda</taxon>
        <taxon>Hexapoda</taxon>
        <taxon>Insecta</taxon>
        <taxon>Pterygota</taxon>
        <taxon>Neoptera</taxon>
        <taxon>Endopterygota</taxon>
        <taxon>Coleoptera</taxon>
        <taxon>Polyphaga</taxon>
        <taxon>Cucujiformia</taxon>
        <taxon>Chrysomeloidea</taxon>
        <taxon>Chrysomelidae</taxon>
        <taxon>Galerucinae</taxon>
        <taxon>Alticini</taxon>
        <taxon>Phyllotreta</taxon>
    </lineage>
</organism>
<protein>
    <recommendedName>
        <fullName evidence="3">Transmembrane protein 186</fullName>
    </recommendedName>
</protein>
<dbReference type="OrthoDB" id="6147888at2759"/>
<evidence type="ECO:0000256" key="3">
    <source>
        <dbReference type="ARBA" id="ARBA00014604"/>
    </source>
</evidence>
<dbReference type="PANTHER" id="PTHR13603:SF1">
    <property type="entry name" value="TRANSMEMBRANE PROTEIN 186"/>
    <property type="match status" value="1"/>
</dbReference>
<reference evidence="10" key="1">
    <citation type="submission" date="2022-01" db="EMBL/GenBank/DDBJ databases">
        <authorList>
            <person name="King R."/>
        </authorList>
    </citation>
    <scope>NUCLEOTIDE SEQUENCE</scope>
</reference>
<evidence type="ECO:0000256" key="5">
    <source>
        <dbReference type="ARBA" id="ARBA00022792"/>
    </source>
</evidence>
<keyword evidence="4 9" id="KW-0812">Transmembrane</keyword>
<keyword evidence="5" id="KW-0999">Mitochondrion inner membrane</keyword>
<feature type="transmembrane region" description="Helical" evidence="9">
    <location>
        <begin position="64"/>
        <end position="81"/>
    </location>
</feature>
<keyword evidence="11" id="KW-1185">Reference proteome</keyword>
<feature type="transmembrane region" description="Helical" evidence="9">
    <location>
        <begin position="93"/>
        <end position="112"/>
    </location>
</feature>
<evidence type="ECO:0000256" key="9">
    <source>
        <dbReference type="SAM" id="Phobius"/>
    </source>
</evidence>
<keyword evidence="6 9" id="KW-1133">Transmembrane helix</keyword>
<dbReference type="PANTHER" id="PTHR13603">
    <property type="entry name" value="TRANSMEMBRANE PROTEIN 186"/>
    <property type="match status" value="1"/>
</dbReference>
<keyword evidence="8 9" id="KW-0472">Membrane</keyword>
<evidence type="ECO:0000256" key="2">
    <source>
        <dbReference type="ARBA" id="ARBA00007020"/>
    </source>
</evidence>
<evidence type="ECO:0000256" key="6">
    <source>
        <dbReference type="ARBA" id="ARBA00022989"/>
    </source>
</evidence>
<comment type="similarity">
    <text evidence="2">Belongs to the TMEM186 family.</text>
</comment>
<dbReference type="InterPro" id="IPR026571">
    <property type="entry name" value="Tmem186"/>
</dbReference>
<dbReference type="GO" id="GO:0005743">
    <property type="term" value="C:mitochondrial inner membrane"/>
    <property type="evidence" value="ECO:0007669"/>
    <property type="project" value="UniProtKB-SubCell"/>
</dbReference>
<evidence type="ECO:0000256" key="1">
    <source>
        <dbReference type="ARBA" id="ARBA00004448"/>
    </source>
</evidence>
<accession>A0A9N9TKN9</accession>
<sequence>MYNLLTKLYPKAIRLGINLPKYALYRNVHTTSATFQFYQDETKYKTIYKFPYIKQFVLMDRIKLYQTSVTALCAPFSIILHQLDYISGDVVGFIWALGFSMCLTLYSVGFLTTKHVGFIYYNEEENLVKVAYGDFWGRRKEIEIPVKDIVPLSDLPVSWTDGLFIKFKRFSTPEVLRLNFRFGVVVDKELMKKIQ</sequence>
<name>A0A9N9TKN9_PHYSR</name>
<evidence type="ECO:0000256" key="7">
    <source>
        <dbReference type="ARBA" id="ARBA00023128"/>
    </source>
</evidence>
<dbReference type="AlphaFoldDB" id="A0A9N9TKN9"/>
<dbReference type="Proteomes" id="UP001153712">
    <property type="component" value="Chromosome 13"/>
</dbReference>
<dbReference type="EMBL" id="OU900106">
    <property type="protein sequence ID" value="CAG9857092.1"/>
    <property type="molecule type" value="Genomic_DNA"/>
</dbReference>
<comment type="subcellular location">
    <subcellularLocation>
        <location evidence="1">Mitochondrion inner membrane</location>
        <topology evidence="1">Multi-pass membrane protein</topology>
    </subcellularLocation>
</comment>
<evidence type="ECO:0000313" key="10">
    <source>
        <dbReference type="EMBL" id="CAG9857092.1"/>
    </source>
</evidence>
<gene>
    <name evidence="10" type="ORF">PHYEVI_LOCUS3503</name>
</gene>
<proteinExistence type="inferred from homology"/>
<evidence type="ECO:0000256" key="8">
    <source>
        <dbReference type="ARBA" id="ARBA00023136"/>
    </source>
</evidence>
<keyword evidence="7" id="KW-0496">Mitochondrion</keyword>
<evidence type="ECO:0000313" key="11">
    <source>
        <dbReference type="Proteomes" id="UP001153712"/>
    </source>
</evidence>
<evidence type="ECO:0000256" key="4">
    <source>
        <dbReference type="ARBA" id="ARBA00022692"/>
    </source>
</evidence>